<dbReference type="Proteomes" id="UP001061282">
    <property type="component" value="Unassembled WGS sequence"/>
</dbReference>
<dbReference type="PANTHER" id="PTHR24347">
    <property type="entry name" value="SERINE/THREONINE-PROTEIN KINASE"/>
    <property type="match status" value="1"/>
</dbReference>
<dbReference type="GO" id="GO:0004674">
    <property type="term" value="F:protein serine/threonine kinase activity"/>
    <property type="evidence" value="ECO:0007669"/>
    <property type="project" value="UniProtKB-KW"/>
</dbReference>
<dbReference type="RefSeq" id="WP_271267989.1">
    <property type="nucleotide sequence ID" value="NZ_JAMGZJ010000075.1"/>
</dbReference>
<feature type="domain" description="Protein kinase" evidence="1">
    <location>
        <begin position="27"/>
        <end position="303"/>
    </location>
</feature>
<evidence type="ECO:0000313" key="3">
    <source>
        <dbReference type="Proteomes" id="UP001061282"/>
    </source>
</evidence>
<proteinExistence type="predicted"/>
<sequence>MLADTPELREFIKIIYPSFGLHSTAKASGQRVVYFGRFSARQDIEPHNCDSWGDVVLKISEATSRSSISYLQKEIEILKSLKTDCFPKLFFDEVITIDPVTEENLNPMRIISIEEKVDSQNLTDIMKLYNKEEKVVSFLIEMINALRLLWGHSQALVHRDLKPDNILVKRNGRLVIIDLGILRQEGVKGVTNSFNAIGPCTPCYASPEQATNDKKNISFKTDMFALGIICYEMLSGSNPFIDANSEQYFDDVLERVCSYNPPSLETHGASNEFSRVIAKMMSKEPFKRYRTVESLLKDLEALV</sequence>
<dbReference type="PROSITE" id="PS50011">
    <property type="entry name" value="PROTEIN_KINASE_DOM"/>
    <property type="match status" value="1"/>
</dbReference>
<dbReference type="CDD" id="cd14014">
    <property type="entry name" value="STKc_PknB_like"/>
    <property type="match status" value="1"/>
</dbReference>
<dbReference type="EMBL" id="JAMGZJ010000075">
    <property type="protein sequence ID" value="MCU6669426.1"/>
    <property type="molecule type" value="Genomic_DNA"/>
</dbReference>
<dbReference type="SUPFAM" id="SSF56112">
    <property type="entry name" value="Protein kinase-like (PK-like)"/>
    <property type="match status" value="1"/>
</dbReference>
<reference evidence="2" key="1">
    <citation type="submission" date="2022-05" db="EMBL/GenBank/DDBJ databases">
        <title>Description of a novel species of Leclercia; Leclercia tamurae and the Proposal for a Novel Genus Silvania gen. nov. Containing Two Novel Species Silvania hatchlandensis sp. nov. and Silvania confinis sp. nov. Isolated from the Rhizosphere of Oak.</title>
        <authorList>
            <person name="Maddock D.W."/>
            <person name="Brady C.L."/>
            <person name="Denman S."/>
            <person name="Arnold D."/>
        </authorList>
    </citation>
    <scope>NUCLEOTIDE SEQUENCE</scope>
    <source>
        <strain evidence="2">H4N4</strain>
    </source>
</reference>
<dbReference type="GO" id="GO:0005524">
    <property type="term" value="F:ATP binding"/>
    <property type="evidence" value="ECO:0007669"/>
    <property type="project" value="InterPro"/>
</dbReference>
<dbReference type="AlphaFoldDB" id="A0A9J6QJF4"/>
<keyword evidence="2" id="KW-0418">Kinase</keyword>
<evidence type="ECO:0000313" key="2">
    <source>
        <dbReference type="EMBL" id="MCU6669426.1"/>
    </source>
</evidence>
<dbReference type="InterPro" id="IPR008271">
    <property type="entry name" value="Ser/Thr_kinase_AS"/>
</dbReference>
<dbReference type="Pfam" id="PF00069">
    <property type="entry name" value="Pkinase"/>
    <property type="match status" value="1"/>
</dbReference>
<organism evidence="2 3">
    <name type="scientific">Silvania confinis</name>
    <dbReference type="NCBI Taxonomy" id="2926470"/>
    <lineage>
        <taxon>Bacteria</taxon>
        <taxon>Pseudomonadati</taxon>
        <taxon>Pseudomonadota</taxon>
        <taxon>Gammaproteobacteria</taxon>
        <taxon>Enterobacterales</taxon>
        <taxon>Enterobacteriaceae</taxon>
        <taxon>Silvania</taxon>
    </lineage>
</organism>
<accession>A0A9J6QJF4</accession>
<keyword evidence="2" id="KW-0723">Serine/threonine-protein kinase</keyword>
<dbReference type="InterPro" id="IPR000719">
    <property type="entry name" value="Prot_kinase_dom"/>
</dbReference>
<dbReference type="InterPro" id="IPR011009">
    <property type="entry name" value="Kinase-like_dom_sf"/>
</dbReference>
<dbReference type="Gene3D" id="1.10.510.10">
    <property type="entry name" value="Transferase(Phosphotransferase) domain 1"/>
    <property type="match status" value="1"/>
</dbReference>
<keyword evidence="3" id="KW-1185">Reference proteome</keyword>
<protein>
    <submittedName>
        <fullName evidence="2">Serine/threonine protein kinase</fullName>
    </submittedName>
</protein>
<name>A0A9J6QJF4_9ENTR</name>
<evidence type="ECO:0000259" key="1">
    <source>
        <dbReference type="PROSITE" id="PS50011"/>
    </source>
</evidence>
<keyword evidence="2" id="KW-0808">Transferase</keyword>
<dbReference type="PROSITE" id="PS00108">
    <property type="entry name" value="PROTEIN_KINASE_ST"/>
    <property type="match status" value="1"/>
</dbReference>
<gene>
    <name evidence="2" type="ORF">M8013_11785</name>
</gene>
<comment type="caution">
    <text evidence="2">The sequence shown here is derived from an EMBL/GenBank/DDBJ whole genome shotgun (WGS) entry which is preliminary data.</text>
</comment>
<dbReference type="SMART" id="SM00220">
    <property type="entry name" value="S_TKc"/>
    <property type="match status" value="1"/>
</dbReference>